<evidence type="ECO:0000313" key="7">
    <source>
        <dbReference type="Proteomes" id="UP000050741"/>
    </source>
</evidence>
<feature type="transmembrane region" description="Helical" evidence="6">
    <location>
        <begin position="185"/>
        <end position="204"/>
    </location>
</feature>
<feature type="transmembrane region" description="Helical" evidence="6">
    <location>
        <begin position="156"/>
        <end position="179"/>
    </location>
</feature>
<evidence type="ECO:0000256" key="2">
    <source>
        <dbReference type="ARBA" id="ARBA00010350"/>
    </source>
</evidence>
<dbReference type="PANTHER" id="PTHR23291">
    <property type="entry name" value="BAX INHIBITOR-RELATED"/>
    <property type="match status" value="1"/>
</dbReference>
<feature type="transmembrane region" description="Helical" evidence="6">
    <location>
        <begin position="45"/>
        <end position="65"/>
    </location>
</feature>
<evidence type="ECO:0000313" key="8">
    <source>
        <dbReference type="WBParaSite" id="GPLIN_001047000"/>
    </source>
</evidence>
<evidence type="ECO:0000256" key="3">
    <source>
        <dbReference type="ARBA" id="ARBA00022692"/>
    </source>
</evidence>
<dbReference type="GO" id="GO:0031966">
    <property type="term" value="C:mitochondrial membrane"/>
    <property type="evidence" value="ECO:0007669"/>
    <property type="project" value="TreeGrafter"/>
</dbReference>
<comment type="subcellular location">
    <subcellularLocation>
        <location evidence="1">Membrane</location>
        <topology evidence="1">Multi-pass membrane protein</topology>
    </subcellularLocation>
</comment>
<dbReference type="Proteomes" id="UP000050741">
    <property type="component" value="Unassembled WGS sequence"/>
</dbReference>
<dbReference type="GO" id="GO:0019899">
    <property type="term" value="F:enzyme binding"/>
    <property type="evidence" value="ECO:0007669"/>
    <property type="project" value="TreeGrafter"/>
</dbReference>
<dbReference type="GO" id="GO:2001234">
    <property type="term" value="P:negative regulation of apoptotic signaling pathway"/>
    <property type="evidence" value="ECO:0007669"/>
    <property type="project" value="TreeGrafter"/>
</dbReference>
<keyword evidence="5 6" id="KW-0472">Membrane</keyword>
<dbReference type="WBParaSite" id="GPLIN_001047000">
    <property type="protein sequence ID" value="GPLIN_001047000"/>
    <property type="gene ID" value="GPLIN_001047000"/>
</dbReference>
<evidence type="ECO:0000256" key="5">
    <source>
        <dbReference type="ARBA" id="ARBA00023136"/>
    </source>
</evidence>
<evidence type="ECO:0000256" key="6">
    <source>
        <dbReference type="RuleBase" id="RU004379"/>
    </source>
</evidence>
<dbReference type="Pfam" id="PF01027">
    <property type="entry name" value="Bax1-I"/>
    <property type="match status" value="1"/>
</dbReference>
<dbReference type="GO" id="GO:0034620">
    <property type="term" value="P:cellular response to unfolded protein"/>
    <property type="evidence" value="ECO:0007669"/>
    <property type="project" value="TreeGrafter"/>
</dbReference>
<organism evidence="7 8">
    <name type="scientific">Globodera pallida</name>
    <name type="common">Potato cyst nematode worm</name>
    <name type="synonym">Heterodera pallida</name>
    <dbReference type="NCBI Taxonomy" id="36090"/>
    <lineage>
        <taxon>Eukaryota</taxon>
        <taxon>Metazoa</taxon>
        <taxon>Ecdysozoa</taxon>
        <taxon>Nematoda</taxon>
        <taxon>Chromadorea</taxon>
        <taxon>Rhabditida</taxon>
        <taxon>Tylenchina</taxon>
        <taxon>Tylenchomorpha</taxon>
        <taxon>Tylenchoidea</taxon>
        <taxon>Heteroderidae</taxon>
        <taxon>Heteroderinae</taxon>
        <taxon>Globodera</taxon>
    </lineage>
</organism>
<dbReference type="InterPro" id="IPR006214">
    <property type="entry name" value="Bax_inhibitor_1-related"/>
</dbReference>
<keyword evidence="7" id="KW-1185">Reference proteome</keyword>
<reference evidence="7" key="1">
    <citation type="submission" date="2013-12" db="EMBL/GenBank/DDBJ databases">
        <authorList>
            <person name="Aslett M."/>
        </authorList>
    </citation>
    <scope>NUCLEOTIDE SEQUENCE [LARGE SCALE GENOMIC DNA]</scope>
    <source>
        <strain evidence="7">Lindley</strain>
    </source>
</reference>
<feature type="transmembrane region" description="Helical" evidence="6">
    <location>
        <begin position="128"/>
        <end position="149"/>
    </location>
</feature>
<reference evidence="8" key="3">
    <citation type="submission" date="2016-06" db="UniProtKB">
        <authorList>
            <consortium name="WormBaseParasite"/>
        </authorList>
    </citation>
    <scope>IDENTIFICATION</scope>
</reference>
<dbReference type="AlphaFoldDB" id="A0A183CC69"/>
<feature type="transmembrane region" description="Helical" evidence="6">
    <location>
        <begin position="216"/>
        <end position="238"/>
    </location>
</feature>
<comment type="similarity">
    <text evidence="2 6">Belongs to the BI1 family.</text>
</comment>
<sequence>MATKHSSSSHRSDEPASDFFGNIQRIFTSLPNKLEFGVREHLKKVYGTLTLALLSATFGIVVNAVMDFSRLSVLFSIAVFGLMIAITITESTVQNENKRLAYMYALTFLMGCQTGPLVEYVGLDDPTIVFNALLITMLVFGSFTMAALYAESTKYLYLGGILSSALLCLLVTVLFAPYTALFRSFILWGGLAINVGFVLYDTQLIAEKRRRGDNDYIWHTVMLFVDFVNIFRYVLIILKEKSDKDKRRR</sequence>
<dbReference type="OrthoDB" id="1277691at2759"/>
<dbReference type="PANTHER" id="PTHR23291:SF32">
    <property type="entry name" value="BAX INHIBITOR 1"/>
    <property type="match status" value="1"/>
</dbReference>
<feature type="transmembrane region" description="Helical" evidence="6">
    <location>
        <begin position="71"/>
        <end position="89"/>
    </location>
</feature>
<name>A0A183CC69_GLOPA</name>
<keyword evidence="3 6" id="KW-0812">Transmembrane</keyword>
<dbReference type="GO" id="GO:0033119">
    <property type="term" value="P:negative regulation of RNA splicing"/>
    <property type="evidence" value="ECO:0007669"/>
    <property type="project" value="TreeGrafter"/>
</dbReference>
<feature type="transmembrane region" description="Helical" evidence="6">
    <location>
        <begin position="101"/>
        <end position="122"/>
    </location>
</feature>
<keyword evidence="4 6" id="KW-1133">Transmembrane helix</keyword>
<evidence type="ECO:0000256" key="1">
    <source>
        <dbReference type="ARBA" id="ARBA00004141"/>
    </source>
</evidence>
<protein>
    <submittedName>
        <fullName evidence="8">Bax inhibitor 1</fullName>
    </submittedName>
</protein>
<accession>A0A183CC69</accession>
<proteinExistence type="inferred from homology"/>
<reference evidence="7" key="2">
    <citation type="submission" date="2014-05" db="EMBL/GenBank/DDBJ databases">
        <title>The genome and life-stage specific transcriptomes of Globodera pallida elucidate key aspects of plant parasitism by a cyst nematode.</title>
        <authorList>
            <person name="Cotton J.A."/>
            <person name="Lilley C.J."/>
            <person name="Jones L.M."/>
            <person name="Kikuchi T."/>
            <person name="Reid A.J."/>
            <person name="Thorpe P."/>
            <person name="Tsai I.J."/>
            <person name="Beasley H."/>
            <person name="Blok V."/>
            <person name="Cock P.J.A."/>
            <person name="Van den Akker S.E."/>
            <person name="Holroyd N."/>
            <person name="Hunt M."/>
            <person name="Mantelin S."/>
            <person name="Naghra H."/>
            <person name="Pain A."/>
            <person name="Palomares-Rius J.E."/>
            <person name="Zarowiecki M."/>
            <person name="Berriman M."/>
            <person name="Jones J.T."/>
            <person name="Urwin P.E."/>
        </authorList>
    </citation>
    <scope>NUCLEOTIDE SEQUENCE [LARGE SCALE GENOMIC DNA]</scope>
    <source>
        <strain evidence="7">Lindley</strain>
    </source>
</reference>
<evidence type="ECO:0000256" key="4">
    <source>
        <dbReference type="ARBA" id="ARBA00022989"/>
    </source>
</evidence>